<organism evidence="1">
    <name type="scientific">Acerihabitans sp. KWT182</name>
    <dbReference type="NCBI Taxonomy" id="3157919"/>
    <lineage>
        <taxon>Bacteria</taxon>
        <taxon>Pseudomonadati</taxon>
        <taxon>Pseudomonadota</taxon>
        <taxon>Gammaproteobacteria</taxon>
        <taxon>Enterobacterales</taxon>
        <taxon>Pectobacteriaceae</taxon>
        <taxon>Acerihabitans</taxon>
    </lineage>
</organism>
<name>A0AAU7QCK9_9GAMM</name>
<evidence type="ECO:0000313" key="1">
    <source>
        <dbReference type="EMBL" id="XBS70101.1"/>
    </source>
</evidence>
<reference evidence="1" key="1">
    <citation type="submission" date="2024-06" db="EMBL/GenBank/DDBJ databases">
        <authorList>
            <person name="Coelho C."/>
            <person name="Bento M."/>
            <person name="Garcia E."/>
            <person name="Camelo A."/>
            <person name="Brandao I."/>
            <person name="Espirito Santo C."/>
            <person name="Trovao J."/>
            <person name="Verissimo A."/>
            <person name="Costa J."/>
            <person name="Tiago I."/>
        </authorList>
    </citation>
    <scope>NUCLEOTIDE SEQUENCE</scope>
    <source>
        <strain evidence="1">KWT182</strain>
    </source>
</reference>
<dbReference type="AlphaFoldDB" id="A0AAU7QCK9"/>
<gene>
    <name evidence="1" type="ORF">ABK905_02030</name>
</gene>
<dbReference type="EMBL" id="CP157947">
    <property type="protein sequence ID" value="XBS70101.1"/>
    <property type="molecule type" value="Genomic_DNA"/>
</dbReference>
<protein>
    <submittedName>
        <fullName evidence="1">Uncharacterized protein</fullName>
    </submittedName>
</protein>
<proteinExistence type="predicted"/>
<sequence length="113" mass="12794">MVPSKAPISEQNKGYLEVLDALTDIKNIPDSCPSNTLKLLSRKVMDLDESALRKFMRLAVKYYPPATKALLGLILDENGYLKSRLLFKELNPTTRYKIGLEGIWPQAGEWNIL</sequence>
<accession>A0AAU7QCK9</accession>